<dbReference type="PANTHER" id="PTHR22916:SF3">
    <property type="entry name" value="UDP-GLCNAC:BETAGAL BETA-1,3-N-ACETYLGLUCOSAMINYLTRANSFERASE-LIKE PROTEIN 1"/>
    <property type="match status" value="1"/>
</dbReference>
<reference evidence="6 7" key="1">
    <citation type="submission" date="2021-01" db="EMBL/GenBank/DDBJ databases">
        <title>Genomic Encyclopedia of Type Strains, Phase IV (KMG-IV): sequencing the most valuable type-strain genomes for metagenomic binning, comparative biology and taxonomic classification.</title>
        <authorList>
            <person name="Goeker M."/>
        </authorList>
    </citation>
    <scope>NUCLEOTIDE SEQUENCE [LARGE SCALE GENOMIC DNA]</scope>
    <source>
        <strain evidence="6 7">DSM 104297</strain>
    </source>
</reference>
<name>A0ABS2QZT4_9BACI</name>
<evidence type="ECO:0000313" key="7">
    <source>
        <dbReference type="Proteomes" id="UP000809829"/>
    </source>
</evidence>
<dbReference type="PANTHER" id="PTHR22916">
    <property type="entry name" value="GLYCOSYLTRANSFERASE"/>
    <property type="match status" value="1"/>
</dbReference>
<sequence length="432" mass="50281">MTVLKRIEGFIVNNDIEQALNLIIEIKQEFLNNAEYWNLRGVLCLKVEEYKSAAACLKNALSIDPENANAYYNYAYALENMRNESDAAFHYGLAYRYSIENDLKDELLSLYDNQMELKKIFNSTAFGSLNPFKTPSVSIIIPAYNQKAYLKEAVESALAQDYPNLEVIVGDDNSTDGTDELMKEYLKYPNLKYIKRRENLGAGNNSSDLFYNHCTSKYVMILNHDDFLVKKDYISQAINLLTKNPTLSFVWANCYVRQEETQMFSETSFNLPMITDGLTYFVKYETEDYKHITGVLTTVFDREKAMTLDCLKEETKSKDLFLYLKLMLLGDVGFIKDKVSVYRVHRNSISNNMPTEYDYTTIDELEKLKEIAFKKGINRLDLENWLLIRLAKYFSWRLSTLKNTGKHELATNLFNDVVKRFPELKVYIKIRE</sequence>
<evidence type="ECO:0000256" key="3">
    <source>
        <dbReference type="ARBA" id="ARBA00022803"/>
    </source>
</evidence>
<evidence type="ECO:0000259" key="5">
    <source>
        <dbReference type="Pfam" id="PF00535"/>
    </source>
</evidence>
<dbReference type="EMBL" id="JAFBFC010000007">
    <property type="protein sequence ID" value="MBM7704472.1"/>
    <property type="molecule type" value="Genomic_DNA"/>
</dbReference>
<protein>
    <submittedName>
        <fullName evidence="6">Glycosyltransferase involved in cell wall biosynthesis</fullName>
    </submittedName>
</protein>
<dbReference type="Pfam" id="PF07719">
    <property type="entry name" value="TPR_2"/>
    <property type="match status" value="1"/>
</dbReference>
<keyword evidence="3 4" id="KW-0802">TPR repeat</keyword>
<dbReference type="InterPro" id="IPR019734">
    <property type="entry name" value="TPR_rpt"/>
</dbReference>
<dbReference type="SUPFAM" id="SSF48452">
    <property type="entry name" value="TPR-like"/>
    <property type="match status" value="1"/>
</dbReference>
<dbReference type="Proteomes" id="UP000809829">
    <property type="component" value="Unassembled WGS sequence"/>
</dbReference>
<proteinExistence type="inferred from homology"/>
<accession>A0ABS2QZT4</accession>
<dbReference type="InterPro" id="IPR029044">
    <property type="entry name" value="Nucleotide-diphossugar_trans"/>
</dbReference>
<dbReference type="InterPro" id="IPR013105">
    <property type="entry name" value="TPR_2"/>
</dbReference>
<evidence type="ECO:0000256" key="2">
    <source>
        <dbReference type="ARBA" id="ARBA00022737"/>
    </source>
</evidence>
<dbReference type="RefSeq" id="WP_205188477.1">
    <property type="nucleotide sequence ID" value="NZ_JAFBFC010000007.1"/>
</dbReference>
<dbReference type="SUPFAM" id="SSF53448">
    <property type="entry name" value="Nucleotide-diphospho-sugar transferases"/>
    <property type="match status" value="1"/>
</dbReference>
<dbReference type="PROSITE" id="PS50005">
    <property type="entry name" value="TPR"/>
    <property type="match status" value="1"/>
</dbReference>
<organism evidence="6 7">
    <name type="scientific">Priestia iocasae</name>
    <dbReference type="NCBI Taxonomy" id="2291674"/>
    <lineage>
        <taxon>Bacteria</taxon>
        <taxon>Bacillati</taxon>
        <taxon>Bacillota</taxon>
        <taxon>Bacilli</taxon>
        <taxon>Bacillales</taxon>
        <taxon>Bacillaceae</taxon>
        <taxon>Priestia</taxon>
    </lineage>
</organism>
<dbReference type="InterPro" id="IPR011990">
    <property type="entry name" value="TPR-like_helical_dom_sf"/>
</dbReference>
<feature type="domain" description="Glycosyltransferase 2-like" evidence="5">
    <location>
        <begin position="138"/>
        <end position="268"/>
    </location>
</feature>
<dbReference type="Gene3D" id="3.90.550.10">
    <property type="entry name" value="Spore Coat Polysaccharide Biosynthesis Protein SpsA, Chain A"/>
    <property type="match status" value="1"/>
</dbReference>
<feature type="repeat" description="TPR" evidence="4">
    <location>
        <begin position="34"/>
        <end position="67"/>
    </location>
</feature>
<keyword evidence="2" id="KW-0677">Repeat</keyword>
<comment type="caution">
    <text evidence="6">The sequence shown here is derived from an EMBL/GenBank/DDBJ whole genome shotgun (WGS) entry which is preliminary data.</text>
</comment>
<evidence type="ECO:0000313" key="6">
    <source>
        <dbReference type="EMBL" id="MBM7704472.1"/>
    </source>
</evidence>
<keyword evidence="7" id="KW-1185">Reference proteome</keyword>
<dbReference type="Pfam" id="PF00535">
    <property type="entry name" value="Glycos_transf_2"/>
    <property type="match status" value="1"/>
</dbReference>
<dbReference type="CDD" id="cd00761">
    <property type="entry name" value="Glyco_tranf_GTA_type"/>
    <property type="match status" value="1"/>
</dbReference>
<evidence type="ECO:0000256" key="1">
    <source>
        <dbReference type="ARBA" id="ARBA00006739"/>
    </source>
</evidence>
<dbReference type="Gene3D" id="1.25.40.10">
    <property type="entry name" value="Tetratricopeptide repeat domain"/>
    <property type="match status" value="1"/>
</dbReference>
<dbReference type="SMART" id="SM00028">
    <property type="entry name" value="TPR"/>
    <property type="match status" value="2"/>
</dbReference>
<dbReference type="InterPro" id="IPR001173">
    <property type="entry name" value="Glyco_trans_2-like"/>
</dbReference>
<gene>
    <name evidence="6" type="ORF">JOC83_003329</name>
</gene>
<evidence type="ECO:0000256" key="4">
    <source>
        <dbReference type="PROSITE-ProRule" id="PRU00339"/>
    </source>
</evidence>
<comment type="similarity">
    <text evidence="1">Belongs to the glycosyltransferase 2 family.</text>
</comment>